<keyword evidence="3" id="KW-1185">Reference proteome</keyword>
<name>A0ABR3Y5G4_9PEZI</name>
<dbReference type="InterPro" id="IPR025676">
    <property type="entry name" value="Clr5_dom"/>
</dbReference>
<evidence type="ECO:0000313" key="2">
    <source>
        <dbReference type="EMBL" id="KAL1883175.1"/>
    </source>
</evidence>
<dbReference type="Proteomes" id="UP001583177">
    <property type="component" value="Unassembled WGS sequence"/>
</dbReference>
<gene>
    <name evidence="2" type="ORF">Daus18300_000233</name>
</gene>
<dbReference type="EMBL" id="JAWRVE010000002">
    <property type="protein sequence ID" value="KAL1883175.1"/>
    <property type="molecule type" value="Genomic_DNA"/>
</dbReference>
<accession>A0ABR3Y5G4</accession>
<dbReference type="Pfam" id="PF14420">
    <property type="entry name" value="Clr5"/>
    <property type="match status" value="1"/>
</dbReference>
<comment type="caution">
    <text evidence="2">The sequence shown here is derived from an EMBL/GenBank/DDBJ whole genome shotgun (WGS) entry which is preliminary data.</text>
</comment>
<dbReference type="PANTHER" id="PTHR38788">
    <property type="entry name" value="CLR5 DOMAIN-CONTAINING PROTEIN"/>
    <property type="match status" value="1"/>
</dbReference>
<proteinExistence type="predicted"/>
<organism evidence="2 3">
    <name type="scientific">Diaporthe australafricana</name>
    <dbReference type="NCBI Taxonomy" id="127596"/>
    <lineage>
        <taxon>Eukaryota</taxon>
        <taxon>Fungi</taxon>
        <taxon>Dikarya</taxon>
        <taxon>Ascomycota</taxon>
        <taxon>Pezizomycotina</taxon>
        <taxon>Sordariomycetes</taxon>
        <taxon>Sordariomycetidae</taxon>
        <taxon>Diaporthales</taxon>
        <taxon>Diaporthaceae</taxon>
        <taxon>Diaporthe</taxon>
    </lineage>
</organism>
<protein>
    <recommendedName>
        <fullName evidence="1">Clr5 domain-containing protein</fullName>
    </recommendedName>
</protein>
<evidence type="ECO:0000313" key="3">
    <source>
        <dbReference type="Proteomes" id="UP001583177"/>
    </source>
</evidence>
<feature type="domain" description="Clr5" evidence="1">
    <location>
        <begin position="42"/>
        <end position="94"/>
    </location>
</feature>
<dbReference type="PANTHER" id="PTHR38788:SF3">
    <property type="entry name" value="CLR5 DOMAIN-CONTAINING PROTEIN"/>
    <property type="match status" value="1"/>
</dbReference>
<sequence length="554" mass="62280">MASNAAMKGTMCIAIVGQACTVTPAVTTHTIPDRTASSSAPRDPWMIYKPIIERLYIEEDRPLKEVIQTMETEHGFKANAKSYKLRLKAWGLTKYIKLKADPGELAFHGAYSDSSQALVSRDRHGYVRLANGRLVDAESLAKHLRRKARRRDGQRDPRSEPCASAVVRAPERFRVLEGVYASVRAYVLGRFDETVTTSQDIDGLRGWNSHSGRWLRFSASVQAACEEGKMNDAVILMRRAPDELGLLLRHQPSNVISHFFRFLAQSIRFIDPWDPEGAQFLKVVKALIGFGTAYLAQNAAVLNLSPCHPLYRIFECLTGVDEQELLQASWKAWKVGCQSWHDMVEDPVTYTANLDYLSIAYLGGCSVSELPSNMGDILDKSVKRYEAEGQYHPKYLGSLWNRDLYTDMMSSNSAQDRCPKGDSLVACKTVRIHQRGLATDAKRGVSMSMIISSTRRRDIDLVIQSLKRTVAVMEDMFGPGSPLAYYYIRHTEHGMYELGEMDFAAEMADMAKQRELLSSDLGPQASALLDKEMRQWAQMGWEEKNTRMAAALQP</sequence>
<reference evidence="2 3" key="1">
    <citation type="journal article" date="2024" name="IMA Fungus">
        <title>IMA Genome - F19 : A genome assembly and annotation guide to empower mycologists, including annotated draft genome sequences of Ceratocystis pirilliformis, Diaporthe australafricana, Fusarium ophioides, Paecilomyces lecythidis, and Sporothrix stenoceras.</title>
        <authorList>
            <person name="Aylward J."/>
            <person name="Wilson A.M."/>
            <person name="Visagie C.M."/>
            <person name="Spraker J."/>
            <person name="Barnes I."/>
            <person name="Buitendag C."/>
            <person name="Ceriani C."/>
            <person name="Del Mar Angel L."/>
            <person name="du Plessis D."/>
            <person name="Fuchs T."/>
            <person name="Gasser K."/>
            <person name="Kramer D."/>
            <person name="Li W."/>
            <person name="Munsamy K."/>
            <person name="Piso A."/>
            <person name="Price J.L."/>
            <person name="Sonnekus B."/>
            <person name="Thomas C."/>
            <person name="van der Nest A."/>
            <person name="van Dijk A."/>
            <person name="van Heerden A."/>
            <person name="van Vuuren N."/>
            <person name="Yilmaz N."/>
            <person name="Duong T.A."/>
            <person name="van der Merwe N.A."/>
            <person name="Wingfield M.J."/>
            <person name="Wingfield B.D."/>
        </authorList>
    </citation>
    <scope>NUCLEOTIDE SEQUENCE [LARGE SCALE GENOMIC DNA]</scope>
    <source>
        <strain evidence="2 3">CMW 18300</strain>
    </source>
</reference>
<evidence type="ECO:0000259" key="1">
    <source>
        <dbReference type="Pfam" id="PF14420"/>
    </source>
</evidence>